<comment type="caution">
    <text evidence="1">The sequence shown here is derived from an EMBL/GenBank/DDBJ whole genome shotgun (WGS) entry which is preliminary data.</text>
</comment>
<name>A0ABR1AV04_POLSC</name>
<dbReference type="EMBL" id="JAWJWF010000045">
    <property type="protein sequence ID" value="KAK6627759.1"/>
    <property type="molecule type" value="Genomic_DNA"/>
</dbReference>
<evidence type="ECO:0000313" key="1">
    <source>
        <dbReference type="EMBL" id="KAK6627759.1"/>
    </source>
</evidence>
<organism evidence="1 2">
    <name type="scientific">Polyplax serrata</name>
    <name type="common">Common mouse louse</name>
    <dbReference type="NCBI Taxonomy" id="468196"/>
    <lineage>
        <taxon>Eukaryota</taxon>
        <taxon>Metazoa</taxon>
        <taxon>Ecdysozoa</taxon>
        <taxon>Arthropoda</taxon>
        <taxon>Hexapoda</taxon>
        <taxon>Insecta</taxon>
        <taxon>Pterygota</taxon>
        <taxon>Neoptera</taxon>
        <taxon>Paraneoptera</taxon>
        <taxon>Psocodea</taxon>
        <taxon>Troctomorpha</taxon>
        <taxon>Phthiraptera</taxon>
        <taxon>Anoplura</taxon>
        <taxon>Polyplacidae</taxon>
        <taxon>Polyplax</taxon>
    </lineage>
</organism>
<proteinExistence type="predicted"/>
<reference evidence="1 2" key="1">
    <citation type="submission" date="2023-09" db="EMBL/GenBank/DDBJ databases">
        <title>Genomes of two closely related lineages of the louse Polyplax serrata with different host specificities.</title>
        <authorList>
            <person name="Martinu J."/>
            <person name="Tarabai H."/>
            <person name="Stefka J."/>
            <person name="Hypsa V."/>
        </authorList>
    </citation>
    <scope>NUCLEOTIDE SEQUENCE [LARGE SCALE GENOMIC DNA]</scope>
    <source>
        <strain evidence="1">98ZLc_SE</strain>
    </source>
</reference>
<keyword evidence="2" id="KW-1185">Reference proteome</keyword>
<gene>
    <name evidence="1" type="ORF">RUM44_010238</name>
</gene>
<dbReference type="Proteomes" id="UP001359485">
    <property type="component" value="Unassembled WGS sequence"/>
</dbReference>
<sequence length="58" mass="6614">MGVAILSVDVNDVEPVKAHRMNLRSRGNELESSCIVTWKWGKIFPFHFVKKKASVLDE</sequence>
<protein>
    <submittedName>
        <fullName evidence="1">Uncharacterized protein</fullName>
    </submittedName>
</protein>
<accession>A0ABR1AV04</accession>
<evidence type="ECO:0000313" key="2">
    <source>
        <dbReference type="Proteomes" id="UP001359485"/>
    </source>
</evidence>